<gene>
    <name evidence="2" type="ORF">TVAG_326010</name>
</gene>
<evidence type="ECO:0000259" key="1">
    <source>
        <dbReference type="PROSITE" id="PS51112"/>
    </source>
</evidence>
<dbReference type="VEuPathDB" id="TrichDB:TVAGG3_0741210"/>
<dbReference type="VEuPathDB" id="TrichDB:TVAG_326010"/>
<dbReference type="SUPFAM" id="SSF143447">
    <property type="entry name" value="AMMECR1-like"/>
    <property type="match status" value="1"/>
</dbReference>
<proteinExistence type="predicted"/>
<dbReference type="InterPro" id="IPR027485">
    <property type="entry name" value="AMMECR1_N"/>
</dbReference>
<dbReference type="RefSeq" id="XP_001299395.1">
    <property type="nucleotide sequence ID" value="XM_001299394.1"/>
</dbReference>
<dbReference type="NCBIfam" id="TIGR00296">
    <property type="entry name" value="TIGR00296 family protein"/>
    <property type="match status" value="1"/>
</dbReference>
<dbReference type="PANTHER" id="PTHR13016">
    <property type="entry name" value="AMMECR1 HOMOLOG"/>
    <property type="match status" value="1"/>
</dbReference>
<dbReference type="Gene3D" id="3.30.700.20">
    <property type="entry name" value="Hypothetical protein ph0010, domain 1"/>
    <property type="match status" value="1"/>
</dbReference>
<dbReference type="InParanoid" id="A2G8Q7"/>
<evidence type="ECO:0000313" key="3">
    <source>
        <dbReference type="Proteomes" id="UP000001542"/>
    </source>
</evidence>
<dbReference type="Gene3D" id="3.30.1490.150">
    <property type="entry name" value="Hypothetical protein ph0010, domain 2"/>
    <property type="match status" value="1"/>
</dbReference>
<keyword evidence="3" id="KW-1185">Reference proteome</keyword>
<dbReference type="Proteomes" id="UP000001542">
    <property type="component" value="Unassembled WGS sequence"/>
</dbReference>
<dbReference type="EMBL" id="DS114643">
    <property type="protein sequence ID" value="EAX86465.1"/>
    <property type="molecule type" value="Genomic_DNA"/>
</dbReference>
<dbReference type="Pfam" id="PF01871">
    <property type="entry name" value="AMMECR1"/>
    <property type="match status" value="1"/>
</dbReference>
<dbReference type="AlphaFoldDB" id="A2G8Q7"/>
<dbReference type="PROSITE" id="PS51112">
    <property type="entry name" value="AMMECR1"/>
    <property type="match status" value="1"/>
</dbReference>
<dbReference type="InterPro" id="IPR002733">
    <property type="entry name" value="AMMECR1_domain"/>
</dbReference>
<feature type="domain" description="AMMECR1" evidence="1">
    <location>
        <begin position="1"/>
        <end position="187"/>
    </location>
</feature>
<dbReference type="PANTHER" id="PTHR13016:SF0">
    <property type="entry name" value="AMME SYNDROME CANDIDATE GENE 1 PROTEIN"/>
    <property type="match status" value="1"/>
</dbReference>
<dbReference type="STRING" id="5722.A2G8Q7"/>
<dbReference type="FunCoup" id="A2G8Q7">
    <property type="interactions" value="713"/>
</dbReference>
<reference evidence="2" key="2">
    <citation type="journal article" date="2007" name="Science">
        <title>Draft genome sequence of the sexually transmitted pathogen Trichomonas vaginalis.</title>
        <authorList>
            <person name="Carlton J.M."/>
            <person name="Hirt R.P."/>
            <person name="Silva J.C."/>
            <person name="Delcher A.L."/>
            <person name="Schatz M."/>
            <person name="Zhao Q."/>
            <person name="Wortman J.R."/>
            <person name="Bidwell S.L."/>
            <person name="Alsmark U.C.M."/>
            <person name="Besteiro S."/>
            <person name="Sicheritz-Ponten T."/>
            <person name="Noel C.J."/>
            <person name="Dacks J.B."/>
            <person name="Foster P.G."/>
            <person name="Simillion C."/>
            <person name="Van de Peer Y."/>
            <person name="Miranda-Saavedra D."/>
            <person name="Barton G.J."/>
            <person name="Westrop G.D."/>
            <person name="Mueller S."/>
            <person name="Dessi D."/>
            <person name="Fiori P.L."/>
            <person name="Ren Q."/>
            <person name="Paulsen I."/>
            <person name="Zhang H."/>
            <person name="Bastida-Corcuera F.D."/>
            <person name="Simoes-Barbosa A."/>
            <person name="Brown M.T."/>
            <person name="Hayes R.D."/>
            <person name="Mukherjee M."/>
            <person name="Okumura C.Y."/>
            <person name="Schneider R."/>
            <person name="Smith A.J."/>
            <person name="Vanacova S."/>
            <person name="Villalvazo M."/>
            <person name="Haas B.J."/>
            <person name="Pertea M."/>
            <person name="Feldblyum T.V."/>
            <person name="Utterback T.R."/>
            <person name="Shu C.L."/>
            <person name="Osoegawa K."/>
            <person name="de Jong P.J."/>
            <person name="Hrdy I."/>
            <person name="Horvathova L."/>
            <person name="Zubacova Z."/>
            <person name="Dolezal P."/>
            <person name="Malik S.B."/>
            <person name="Logsdon J.M. Jr."/>
            <person name="Henze K."/>
            <person name="Gupta A."/>
            <person name="Wang C.C."/>
            <person name="Dunne R.L."/>
            <person name="Upcroft J.A."/>
            <person name="Upcroft P."/>
            <person name="White O."/>
            <person name="Salzberg S.L."/>
            <person name="Tang P."/>
            <person name="Chiu C.-H."/>
            <person name="Lee Y.-S."/>
            <person name="Embley T.M."/>
            <person name="Coombs G.H."/>
            <person name="Mottram J.C."/>
            <person name="Tachezy J."/>
            <person name="Fraser-Liggett C.M."/>
            <person name="Johnson P.J."/>
        </authorList>
    </citation>
    <scope>NUCLEOTIDE SEQUENCE [LARGE SCALE GENOMIC DNA]</scope>
    <source>
        <strain evidence="2">G3</strain>
    </source>
</reference>
<dbReference type="InterPro" id="IPR023473">
    <property type="entry name" value="AMMECR1"/>
</dbReference>
<dbReference type="NCBIfam" id="TIGR04335">
    <property type="entry name" value="AmmeMemoSam_A"/>
    <property type="match status" value="1"/>
</dbReference>
<dbReference type="eggNOG" id="KOG3274">
    <property type="taxonomic scope" value="Eukaryota"/>
</dbReference>
<protein>
    <recommendedName>
        <fullName evidence="1">AMMECR1 domain-containing protein</fullName>
    </recommendedName>
</protein>
<reference evidence="2" key="1">
    <citation type="submission" date="2006-10" db="EMBL/GenBank/DDBJ databases">
        <authorList>
            <person name="Amadeo P."/>
            <person name="Zhao Q."/>
            <person name="Wortman J."/>
            <person name="Fraser-Liggett C."/>
            <person name="Carlton J."/>
        </authorList>
    </citation>
    <scope>NUCLEOTIDE SEQUENCE</scope>
    <source>
        <strain evidence="2">G3</strain>
    </source>
</reference>
<accession>A2G8Q7</accession>
<organism evidence="2 3">
    <name type="scientific">Trichomonas vaginalis (strain ATCC PRA-98 / G3)</name>
    <dbReference type="NCBI Taxonomy" id="412133"/>
    <lineage>
        <taxon>Eukaryota</taxon>
        <taxon>Metamonada</taxon>
        <taxon>Parabasalia</taxon>
        <taxon>Trichomonadida</taxon>
        <taxon>Trichomonadidae</taxon>
        <taxon>Trichomonas</taxon>
    </lineage>
</organism>
<name>A2G8Q7_TRIV3</name>
<dbReference type="OrthoDB" id="24630at2759"/>
<dbReference type="InterPro" id="IPR027623">
    <property type="entry name" value="AmmeMemoSam_A"/>
</dbReference>
<sequence>MEATKLMCFVCFEALENKVTGCHKNIFRKQAPETDNRECPMFVTWKKNGNLRGCIGIFKEIPLWDGLQEYAVIAGTQDRRFSPIIKDELPKLDCGISLLHSFEPGNDVLDWTVGKHGIRLFIDGYSATYLPEVASEQGWTKEEALRSLARKAGYPREFGPSEYSKARIERYQSAKLHATWEEYEKAQQESAL</sequence>
<dbReference type="KEGG" id="tva:4744107"/>
<dbReference type="InterPro" id="IPR036071">
    <property type="entry name" value="AMMECR1_dom_sf"/>
</dbReference>
<dbReference type="SMR" id="A2G8Q7"/>
<dbReference type="OMA" id="LFITWNK"/>
<evidence type="ECO:0000313" key="2">
    <source>
        <dbReference type="EMBL" id="EAX86465.1"/>
    </source>
</evidence>